<dbReference type="RefSeq" id="WP_015194174.1">
    <property type="nucleotide sequence ID" value="NC_019748.1"/>
</dbReference>
<evidence type="ECO:0000313" key="3">
    <source>
        <dbReference type="Proteomes" id="UP000010473"/>
    </source>
</evidence>
<keyword evidence="1" id="KW-1133">Transmembrane helix</keyword>
<gene>
    <name evidence="2" type="ordered locus">Sta7437_2989</name>
</gene>
<feature type="transmembrane region" description="Helical" evidence="1">
    <location>
        <begin position="116"/>
        <end position="143"/>
    </location>
</feature>
<protein>
    <submittedName>
        <fullName evidence="2">Uncharacterized protein</fullName>
    </submittedName>
</protein>
<evidence type="ECO:0000313" key="2">
    <source>
        <dbReference type="EMBL" id="AFZ36508.1"/>
    </source>
</evidence>
<keyword evidence="3" id="KW-1185">Reference proteome</keyword>
<feature type="transmembrane region" description="Helical" evidence="1">
    <location>
        <begin position="6"/>
        <end position="25"/>
    </location>
</feature>
<evidence type="ECO:0000256" key="1">
    <source>
        <dbReference type="SAM" id="Phobius"/>
    </source>
</evidence>
<keyword evidence="1" id="KW-0812">Transmembrane</keyword>
<name>K9XVD0_STAC7</name>
<organism evidence="2 3">
    <name type="scientific">Stanieria cyanosphaera (strain ATCC 29371 / PCC 7437)</name>
    <dbReference type="NCBI Taxonomy" id="111780"/>
    <lineage>
        <taxon>Bacteria</taxon>
        <taxon>Bacillati</taxon>
        <taxon>Cyanobacteriota</taxon>
        <taxon>Cyanophyceae</taxon>
        <taxon>Pleurocapsales</taxon>
        <taxon>Dermocarpellaceae</taxon>
        <taxon>Stanieria</taxon>
    </lineage>
</organism>
<dbReference type="HOGENOM" id="CLU_1440250_0_0_3"/>
<sequence length="188" mass="21956">MFRCLYALSYISSIIVGIYVGFYLGDYTATLLLNNIQNQSIQIVENLFKFLARYWQNPQQSLIFLCSYGSAGLFAKQLIANHSNFYYFLNLRKQQRINQQKTGQGNLVINNILVDLLWGSCYIIFQTLIPYICFWLIVIWLFFKLFSLLWYFSIIPAWATAHFASIHATNLLNIIFAPGDLEKSLREF</sequence>
<proteinExistence type="predicted"/>
<keyword evidence="1" id="KW-0472">Membrane</keyword>
<dbReference type="AlphaFoldDB" id="K9XVD0"/>
<dbReference type="EMBL" id="CP003653">
    <property type="protein sequence ID" value="AFZ36508.1"/>
    <property type="molecule type" value="Genomic_DNA"/>
</dbReference>
<dbReference type="Proteomes" id="UP000010473">
    <property type="component" value="Chromosome"/>
</dbReference>
<reference evidence="3" key="1">
    <citation type="journal article" date="2013" name="Proc. Natl. Acad. Sci. U.S.A.">
        <title>Improving the coverage of the cyanobacterial phylum using diversity-driven genome sequencing.</title>
        <authorList>
            <person name="Shih P.M."/>
            <person name="Wu D."/>
            <person name="Latifi A."/>
            <person name="Axen S.D."/>
            <person name="Fewer D.P."/>
            <person name="Talla E."/>
            <person name="Calteau A."/>
            <person name="Cai F."/>
            <person name="Tandeau de Marsac N."/>
            <person name="Rippka R."/>
            <person name="Herdman M."/>
            <person name="Sivonen K."/>
            <person name="Coursin T."/>
            <person name="Laurent T."/>
            <person name="Goodwin L."/>
            <person name="Nolan M."/>
            <person name="Davenport K.W."/>
            <person name="Han C.S."/>
            <person name="Rubin E.M."/>
            <person name="Eisen J.A."/>
            <person name="Woyke T."/>
            <person name="Gugger M."/>
            <person name="Kerfeld C.A."/>
        </authorList>
    </citation>
    <scope>NUCLEOTIDE SEQUENCE [LARGE SCALE GENOMIC DNA]</scope>
    <source>
        <strain evidence="3">ATCC 29371 / PCC 7437</strain>
    </source>
</reference>
<dbReference type="KEGG" id="scs:Sta7437_2989"/>
<accession>K9XVD0</accession>